<sequence>MVTGNNLAATSRLITNEQKISYCNLFASPLADHMKNGFN</sequence>
<keyword evidence="1" id="KW-0560">Oxidoreductase</keyword>
<dbReference type="GO" id="GO:0016491">
    <property type="term" value="F:oxidoreductase activity"/>
    <property type="evidence" value="ECO:0007669"/>
    <property type="project" value="UniProtKB-KW"/>
</dbReference>
<accession>B6VKC7</accession>
<organism evidence="1">
    <name type="scientific">Photorhabdus asymbiotica subsp. asymbiotica (strain ATCC 43949 / 3105-77)</name>
    <name type="common">Xenorhabdus luminescens (strain 2)</name>
    <dbReference type="NCBI Taxonomy" id="553480"/>
    <lineage>
        <taxon>Bacteria</taxon>
        <taxon>Pseudomonadati</taxon>
        <taxon>Pseudomonadota</taxon>
        <taxon>Gammaproteobacteria</taxon>
        <taxon>Enterobacterales</taxon>
        <taxon>Morganellaceae</taxon>
        <taxon>Photorhabdus</taxon>
    </lineage>
</organism>
<gene>
    <name evidence="1" type="ORF">PA-RVA2-4269</name>
</gene>
<reference evidence="1" key="2">
    <citation type="submission" date="2008-09" db="EMBL/GenBank/DDBJ databases">
        <authorList>
            <person name="Thomson N.R."/>
        </authorList>
    </citation>
    <scope>NUCLEOTIDE SEQUENCE</scope>
    <source>
        <strain evidence="1">ATCC 43949</strain>
    </source>
</reference>
<proteinExistence type="predicted"/>
<dbReference type="AlphaFoldDB" id="B6VKC7"/>
<name>B6VKC7_PHOAA</name>
<dbReference type="EMBL" id="FM211044">
    <property type="protein sequence ID" value="CAR66607.1"/>
    <property type="molecule type" value="Genomic_DNA"/>
</dbReference>
<evidence type="ECO:0000313" key="1">
    <source>
        <dbReference type="EMBL" id="CAR66607.1"/>
    </source>
</evidence>
<reference evidence="1" key="1">
    <citation type="journal article" date="2008" name="Proc. Natl. Acad. Sci. U.S.A.">
        <title>Rapid virulence annotation (RVA): identification of virulence factors using a bacterial genome library and multiple invertebrate hosts.</title>
        <authorList>
            <person name="Waterfield N.R."/>
            <person name="Sanchez-Contreras M."/>
            <person name="Eleftherianos I."/>
            <person name="Dowling A."/>
            <person name="Wilkinson P."/>
            <person name="Parkhill J."/>
            <person name="Thomson N."/>
            <person name="Reynolds S.E."/>
            <person name="Bode H.B."/>
            <person name="Dorus S."/>
            <person name="Ffrench-Constant R.H."/>
        </authorList>
    </citation>
    <scope>NUCLEOTIDE SEQUENCE</scope>
    <source>
        <strain evidence="1">ATCC 43949</strain>
    </source>
</reference>
<protein>
    <submittedName>
        <fullName evidence="1">Uncharacterized protein</fullName>
    </submittedName>
</protein>